<dbReference type="CDD" id="cd01949">
    <property type="entry name" value="GGDEF"/>
    <property type="match status" value="1"/>
</dbReference>
<evidence type="ECO:0000256" key="1">
    <source>
        <dbReference type="ARBA" id="ARBA00012528"/>
    </source>
</evidence>
<keyword evidence="4" id="KW-1133">Transmembrane helix</keyword>
<organism evidence="6 7">
    <name type="scientific">Aurantiacibacter zhengii</name>
    <dbReference type="NCBI Taxonomy" id="2307003"/>
    <lineage>
        <taxon>Bacteria</taxon>
        <taxon>Pseudomonadati</taxon>
        <taxon>Pseudomonadota</taxon>
        <taxon>Alphaproteobacteria</taxon>
        <taxon>Sphingomonadales</taxon>
        <taxon>Erythrobacteraceae</taxon>
        <taxon>Aurantiacibacter</taxon>
    </lineage>
</organism>
<feature type="transmembrane region" description="Helical" evidence="4">
    <location>
        <begin position="118"/>
        <end position="137"/>
    </location>
</feature>
<feature type="transmembrane region" description="Helical" evidence="4">
    <location>
        <begin position="6"/>
        <end position="25"/>
    </location>
</feature>
<keyword evidence="7" id="KW-1185">Reference proteome</keyword>
<accession>A0A418NU41</accession>
<evidence type="ECO:0000256" key="3">
    <source>
        <dbReference type="SAM" id="MobiDB-lite"/>
    </source>
</evidence>
<dbReference type="NCBIfam" id="TIGR00254">
    <property type="entry name" value="GGDEF"/>
    <property type="match status" value="1"/>
</dbReference>
<dbReference type="GO" id="GO:0043709">
    <property type="term" value="P:cell adhesion involved in single-species biofilm formation"/>
    <property type="evidence" value="ECO:0007669"/>
    <property type="project" value="TreeGrafter"/>
</dbReference>
<evidence type="ECO:0000256" key="4">
    <source>
        <dbReference type="SAM" id="Phobius"/>
    </source>
</evidence>
<protein>
    <recommendedName>
        <fullName evidence="1">diguanylate cyclase</fullName>
        <ecNumber evidence="1">2.7.7.65</ecNumber>
    </recommendedName>
</protein>
<dbReference type="PANTHER" id="PTHR45138:SF9">
    <property type="entry name" value="DIGUANYLATE CYCLASE DGCM-RELATED"/>
    <property type="match status" value="1"/>
</dbReference>
<feature type="region of interest" description="Disordered" evidence="3">
    <location>
        <begin position="372"/>
        <end position="407"/>
    </location>
</feature>
<feature type="domain" description="GGDEF" evidence="5">
    <location>
        <begin position="249"/>
        <end position="381"/>
    </location>
</feature>
<dbReference type="Pfam" id="PF00990">
    <property type="entry name" value="GGDEF"/>
    <property type="match status" value="1"/>
</dbReference>
<dbReference type="InterPro" id="IPR029787">
    <property type="entry name" value="Nucleotide_cyclase"/>
</dbReference>
<evidence type="ECO:0000256" key="2">
    <source>
        <dbReference type="ARBA" id="ARBA00034247"/>
    </source>
</evidence>
<proteinExistence type="predicted"/>
<dbReference type="GO" id="GO:1902201">
    <property type="term" value="P:negative regulation of bacterial-type flagellum-dependent cell motility"/>
    <property type="evidence" value="ECO:0007669"/>
    <property type="project" value="TreeGrafter"/>
</dbReference>
<dbReference type="PROSITE" id="PS50887">
    <property type="entry name" value="GGDEF"/>
    <property type="match status" value="1"/>
</dbReference>
<dbReference type="InterPro" id="IPR050469">
    <property type="entry name" value="Diguanylate_Cyclase"/>
</dbReference>
<dbReference type="OrthoDB" id="384661at2"/>
<comment type="catalytic activity">
    <reaction evidence="2">
        <text>2 GTP = 3',3'-c-di-GMP + 2 diphosphate</text>
        <dbReference type="Rhea" id="RHEA:24898"/>
        <dbReference type="ChEBI" id="CHEBI:33019"/>
        <dbReference type="ChEBI" id="CHEBI:37565"/>
        <dbReference type="ChEBI" id="CHEBI:58805"/>
        <dbReference type="EC" id="2.7.7.65"/>
    </reaction>
</comment>
<sequence length="407" mass="43903">MREQILGLTTPLTAIVFMTTLLLLWQRGGVGRHVLAFAFGYFFFGLGFGITHLFPTDSPFLFHATQLFYALASGCLIWGVCDRIGVAVSLPALGMTYGAAALALVAAVVLSQDAGPRLVIVNTGYGVMFVIGTVTLLGSTRREWIDRLIIAALAINAADFLLRPSLTLLAEGAIPVAEYRQSIYYSVINLVLTVKALGMAMVLLGASFHDLVRNVRERGSFDSMTGLRIRHAFEKEADRRLATAAHDGVPVCMVVADIDHFKQVNDLWGHQAGDSAIAAFGELLGSMIREEDLAGRVGGEEFCVLVWDCRGDAAARLAERVRLTFSHLVHPALGEGICLTASFGVVQRQGRESYHTMFARADAELYRAKNGGRNRVASEGEAGQADRPNGDGEGDSTVQTMPRIAAA</sequence>
<dbReference type="FunFam" id="3.30.70.270:FF:000001">
    <property type="entry name" value="Diguanylate cyclase domain protein"/>
    <property type="match status" value="1"/>
</dbReference>
<keyword evidence="4" id="KW-0812">Transmembrane</keyword>
<comment type="caution">
    <text evidence="6">The sequence shown here is derived from an EMBL/GenBank/DDBJ whole genome shotgun (WGS) entry which is preliminary data.</text>
</comment>
<evidence type="ECO:0000259" key="5">
    <source>
        <dbReference type="PROSITE" id="PS50887"/>
    </source>
</evidence>
<dbReference type="EMBL" id="QXFL01000002">
    <property type="protein sequence ID" value="RIV87519.1"/>
    <property type="molecule type" value="Genomic_DNA"/>
</dbReference>
<dbReference type="RefSeq" id="WP_119585027.1">
    <property type="nucleotide sequence ID" value="NZ_CAWODQ010000012.1"/>
</dbReference>
<dbReference type="GO" id="GO:0052621">
    <property type="term" value="F:diguanylate cyclase activity"/>
    <property type="evidence" value="ECO:0007669"/>
    <property type="project" value="UniProtKB-EC"/>
</dbReference>
<dbReference type="PANTHER" id="PTHR45138">
    <property type="entry name" value="REGULATORY COMPONENTS OF SENSORY TRANSDUCTION SYSTEM"/>
    <property type="match status" value="1"/>
</dbReference>
<gene>
    <name evidence="6" type="ORF">D2V07_03985</name>
</gene>
<evidence type="ECO:0000313" key="6">
    <source>
        <dbReference type="EMBL" id="RIV87519.1"/>
    </source>
</evidence>
<dbReference type="SMART" id="SM00267">
    <property type="entry name" value="GGDEF"/>
    <property type="match status" value="1"/>
</dbReference>
<dbReference type="InterPro" id="IPR000160">
    <property type="entry name" value="GGDEF_dom"/>
</dbReference>
<name>A0A418NU41_9SPHN</name>
<dbReference type="EC" id="2.7.7.65" evidence="1"/>
<evidence type="ECO:0000313" key="7">
    <source>
        <dbReference type="Proteomes" id="UP000286576"/>
    </source>
</evidence>
<dbReference type="Gene3D" id="3.30.70.270">
    <property type="match status" value="1"/>
</dbReference>
<dbReference type="InterPro" id="IPR043128">
    <property type="entry name" value="Rev_trsase/Diguanyl_cyclase"/>
</dbReference>
<dbReference type="GO" id="GO:0005886">
    <property type="term" value="C:plasma membrane"/>
    <property type="evidence" value="ECO:0007669"/>
    <property type="project" value="TreeGrafter"/>
</dbReference>
<feature type="transmembrane region" description="Helical" evidence="4">
    <location>
        <begin position="182"/>
        <end position="208"/>
    </location>
</feature>
<dbReference type="SUPFAM" id="SSF55073">
    <property type="entry name" value="Nucleotide cyclase"/>
    <property type="match status" value="1"/>
</dbReference>
<dbReference type="Proteomes" id="UP000286576">
    <property type="component" value="Unassembled WGS sequence"/>
</dbReference>
<feature type="transmembrane region" description="Helical" evidence="4">
    <location>
        <begin position="60"/>
        <end position="80"/>
    </location>
</feature>
<feature type="transmembrane region" description="Helical" evidence="4">
    <location>
        <begin position="34"/>
        <end position="54"/>
    </location>
</feature>
<keyword evidence="4" id="KW-0472">Membrane</keyword>
<reference evidence="6 7" key="1">
    <citation type="submission" date="2018-08" db="EMBL/GenBank/DDBJ databases">
        <title>Erythrobacter zhengii sp.nov., a bacterium isolated from deep-sea sediment.</title>
        <authorList>
            <person name="Fang C."/>
            <person name="Wu Y.-H."/>
            <person name="Sun C."/>
            <person name="Wang H."/>
            <person name="Cheng H."/>
            <person name="Meng F.-X."/>
            <person name="Wang C.-S."/>
            <person name="Xu X.-W."/>
        </authorList>
    </citation>
    <scope>NUCLEOTIDE SEQUENCE [LARGE SCALE GENOMIC DNA]</scope>
    <source>
        <strain evidence="6 7">V18</strain>
    </source>
</reference>
<feature type="transmembrane region" description="Helical" evidence="4">
    <location>
        <begin position="92"/>
        <end position="112"/>
    </location>
</feature>
<dbReference type="AlphaFoldDB" id="A0A418NU41"/>